<dbReference type="AlphaFoldDB" id="T1DWK1"/>
<dbReference type="EMBL" id="BASD01000023">
    <property type="protein sequence ID" value="GAD19477.1"/>
    <property type="molecule type" value="Genomic_DNA"/>
</dbReference>
<evidence type="ECO:0000313" key="3">
    <source>
        <dbReference type="Proteomes" id="UP000018143"/>
    </source>
</evidence>
<dbReference type="EMBL" id="BASD01000023">
    <property type="protein sequence ID" value="GAD19475.1"/>
    <property type="molecule type" value="Genomic_DNA"/>
</dbReference>
<protein>
    <submittedName>
        <fullName evidence="2">Uncharacterized protein</fullName>
    </submittedName>
</protein>
<evidence type="ECO:0000313" key="1">
    <source>
        <dbReference type="EMBL" id="GAD19475.1"/>
    </source>
</evidence>
<reference evidence="2 3" key="1">
    <citation type="journal article" date="2013" name="Genome Announc.">
        <title>Draft Genome Sequence of Helicobacter fennelliae Strain MRY12-0050, Isolated from a Bacteremia Patient.</title>
        <authorList>
            <person name="Rimbara E."/>
            <person name="Matsui M."/>
            <person name="Mori S."/>
            <person name="Suzuki S."/>
            <person name="Suzuki M."/>
            <person name="Kim H."/>
            <person name="Sekizuka T."/>
            <person name="Kuroda M."/>
            <person name="Shibayama K."/>
        </authorList>
    </citation>
    <scope>NUCLEOTIDE SEQUENCE [LARGE SCALE GENOMIC DNA]</scope>
    <source>
        <strain evidence="2 3">MRY12-0050</strain>
    </source>
</reference>
<organism evidence="2 3">
    <name type="scientific">Helicobacter fennelliae MRY12-0050</name>
    <dbReference type="NCBI Taxonomy" id="1325130"/>
    <lineage>
        <taxon>Bacteria</taxon>
        <taxon>Pseudomonadati</taxon>
        <taxon>Campylobacterota</taxon>
        <taxon>Epsilonproteobacteria</taxon>
        <taxon>Campylobacterales</taxon>
        <taxon>Helicobacteraceae</taxon>
        <taxon>Helicobacter</taxon>
    </lineage>
</organism>
<gene>
    <name evidence="1" type="ORF">HFN_0715</name>
    <name evidence="2" type="ORF">HFN_0717</name>
</gene>
<name>T1DWK1_9HELI</name>
<sequence>MERNCKNFCDIESKQNLNAKIVALQPLSRLCNYLLNALVTLNGNA</sequence>
<keyword evidence="3" id="KW-1185">Reference proteome</keyword>
<accession>T1DWK1</accession>
<proteinExistence type="predicted"/>
<dbReference type="Proteomes" id="UP000018143">
    <property type="component" value="Unassembled WGS sequence"/>
</dbReference>
<evidence type="ECO:0000313" key="2">
    <source>
        <dbReference type="EMBL" id="GAD19477.1"/>
    </source>
</evidence>
<comment type="caution">
    <text evidence="2">The sequence shown here is derived from an EMBL/GenBank/DDBJ whole genome shotgun (WGS) entry which is preliminary data.</text>
</comment>